<feature type="region of interest" description="Disordered" evidence="1">
    <location>
        <begin position="22"/>
        <end position="41"/>
    </location>
</feature>
<reference evidence="3" key="2">
    <citation type="submission" date="2015-01" db="EMBL/GenBank/DDBJ databases">
        <title>Evolutionary Origins and Diversification of the Mycorrhizal Mutualists.</title>
        <authorList>
            <consortium name="DOE Joint Genome Institute"/>
            <consortium name="Mycorrhizal Genomics Consortium"/>
            <person name="Kohler A."/>
            <person name="Kuo A."/>
            <person name="Nagy L.G."/>
            <person name="Floudas D."/>
            <person name="Copeland A."/>
            <person name="Barry K.W."/>
            <person name="Cichocki N."/>
            <person name="Veneault-Fourrey C."/>
            <person name="LaButti K."/>
            <person name="Lindquist E.A."/>
            <person name="Lipzen A."/>
            <person name="Lundell T."/>
            <person name="Morin E."/>
            <person name="Murat C."/>
            <person name="Riley R."/>
            <person name="Ohm R."/>
            <person name="Sun H."/>
            <person name="Tunlid A."/>
            <person name="Henrissat B."/>
            <person name="Grigoriev I.V."/>
            <person name="Hibbett D.S."/>
            <person name="Martin F."/>
        </authorList>
    </citation>
    <scope>NUCLEOTIDE SEQUENCE [LARGE SCALE GENOMIC DNA]</scope>
    <source>
        <strain evidence="3">F 1598</strain>
    </source>
</reference>
<evidence type="ECO:0000256" key="1">
    <source>
        <dbReference type="SAM" id="MobiDB-lite"/>
    </source>
</evidence>
<evidence type="ECO:0000313" key="3">
    <source>
        <dbReference type="Proteomes" id="UP000054166"/>
    </source>
</evidence>
<organism evidence="2 3">
    <name type="scientific">Piloderma croceum (strain F 1598)</name>
    <dbReference type="NCBI Taxonomy" id="765440"/>
    <lineage>
        <taxon>Eukaryota</taxon>
        <taxon>Fungi</taxon>
        <taxon>Dikarya</taxon>
        <taxon>Basidiomycota</taxon>
        <taxon>Agaricomycotina</taxon>
        <taxon>Agaricomycetes</taxon>
        <taxon>Agaricomycetidae</taxon>
        <taxon>Atheliales</taxon>
        <taxon>Atheliaceae</taxon>
        <taxon>Piloderma</taxon>
    </lineage>
</organism>
<protein>
    <submittedName>
        <fullName evidence="2">Uncharacterized protein</fullName>
    </submittedName>
</protein>
<dbReference type="EMBL" id="KN832988">
    <property type="protein sequence ID" value="KIM84349.1"/>
    <property type="molecule type" value="Genomic_DNA"/>
</dbReference>
<dbReference type="AlphaFoldDB" id="A0A0C3FXS5"/>
<sequence length="84" mass="9389">MHTRISRGVIYLVACAEASARSPRFTTGAEGPEPSQAPPAVFDSQYAPLLNKNLPGQQMNLPVDRLKKSKPKLQNLNFRIRRRS</sequence>
<accession>A0A0C3FXS5</accession>
<dbReference type="InParanoid" id="A0A0C3FXS5"/>
<name>A0A0C3FXS5_PILCF</name>
<proteinExistence type="predicted"/>
<evidence type="ECO:0000313" key="2">
    <source>
        <dbReference type="EMBL" id="KIM84349.1"/>
    </source>
</evidence>
<dbReference type="HOGENOM" id="CLU_2528256_0_0_1"/>
<gene>
    <name evidence="2" type="ORF">PILCRDRAFT_409255</name>
</gene>
<dbReference type="Proteomes" id="UP000054166">
    <property type="component" value="Unassembled WGS sequence"/>
</dbReference>
<reference evidence="2 3" key="1">
    <citation type="submission" date="2014-04" db="EMBL/GenBank/DDBJ databases">
        <authorList>
            <consortium name="DOE Joint Genome Institute"/>
            <person name="Kuo A."/>
            <person name="Tarkka M."/>
            <person name="Buscot F."/>
            <person name="Kohler A."/>
            <person name="Nagy L.G."/>
            <person name="Floudas D."/>
            <person name="Copeland A."/>
            <person name="Barry K.W."/>
            <person name="Cichocki N."/>
            <person name="Veneault-Fourrey C."/>
            <person name="LaButti K."/>
            <person name="Lindquist E.A."/>
            <person name="Lipzen A."/>
            <person name="Lundell T."/>
            <person name="Morin E."/>
            <person name="Murat C."/>
            <person name="Sun H."/>
            <person name="Tunlid A."/>
            <person name="Henrissat B."/>
            <person name="Grigoriev I.V."/>
            <person name="Hibbett D.S."/>
            <person name="Martin F."/>
            <person name="Nordberg H.P."/>
            <person name="Cantor M.N."/>
            <person name="Hua S.X."/>
        </authorList>
    </citation>
    <scope>NUCLEOTIDE SEQUENCE [LARGE SCALE GENOMIC DNA]</scope>
    <source>
        <strain evidence="2 3">F 1598</strain>
    </source>
</reference>
<keyword evidence="3" id="KW-1185">Reference proteome</keyword>